<evidence type="ECO:0000313" key="4">
    <source>
        <dbReference type="EMBL" id="CAL4784616.1"/>
    </source>
</evidence>
<keyword evidence="5" id="KW-1185">Reference proteome</keyword>
<name>A0A9P1CS44_9DINO</name>
<protein>
    <submittedName>
        <fullName evidence="4">Pentatricopeptide repeat-containing protein MRL1, chloroplastic (Protein MATURATION OF RBCL 1) (AtMRL1)</fullName>
    </submittedName>
</protein>
<evidence type="ECO:0000256" key="1">
    <source>
        <dbReference type="ARBA" id="ARBA00022737"/>
    </source>
</evidence>
<reference evidence="3" key="2">
    <citation type="submission" date="2024-04" db="EMBL/GenBank/DDBJ databases">
        <authorList>
            <person name="Chen Y."/>
            <person name="Shah S."/>
            <person name="Dougan E. K."/>
            <person name="Thang M."/>
            <person name="Chan C."/>
        </authorList>
    </citation>
    <scope>NUCLEOTIDE SEQUENCE [LARGE SCALE GENOMIC DNA]</scope>
</reference>
<evidence type="ECO:0000313" key="3">
    <source>
        <dbReference type="EMBL" id="CAL1150679.1"/>
    </source>
</evidence>
<evidence type="ECO:0000313" key="5">
    <source>
        <dbReference type="Proteomes" id="UP001152797"/>
    </source>
</evidence>
<dbReference type="EMBL" id="CAMXCT030002317">
    <property type="protein sequence ID" value="CAL4784616.1"/>
    <property type="molecule type" value="Genomic_DNA"/>
</dbReference>
<dbReference type="PANTHER" id="PTHR47447">
    <property type="entry name" value="OS03G0856100 PROTEIN"/>
    <property type="match status" value="1"/>
</dbReference>
<reference evidence="2" key="1">
    <citation type="submission" date="2022-10" db="EMBL/GenBank/DDBJ databases">
        <authorList>
            <person name="Chen Y."/>
            <person name="Dougan E. K."/>
            <person name="Chan C."/>
            <person name="Rhodes N."/>
            <person name="Thang M."/>
        </authorList>
    </citation>
    <scope>NUCLEOTIDE SEQUENCE</scope>
</reference>
<comment type="caution">
    <text evidence="2">The sequence shown here is derived from an EMBL/GenBank/DDBJ whole genome shotgun (WGS) entry which is preliminary data.</text>
</comment>
<proteinExistence type="predicted"/>
<dbReference type="EMBL" id="CAMXCT010002317">
    <property type="protein sequence ID" value="CAI3997304.1"/>
    <property type="molecule type" value="Genomic_DNA"/>
</dbReference>
<dbReference type="Proteomes" id="UP001152797">
    <property type="component" value="Unassembled WGS sequence"/>
</dbReference>
<organism evidence="2">
    <name type="scientific">Cladocopium goreaui</name>
    <dbReference type="NCBI Taxonomy" id="2562237"/>
    <lineage>
        <taxon>Eukaryota</taxon>
        <taxon>Sar</taxon>
        <taxon>Alveolata</taxon>
        <taxon>Dinophyceae</taxon>
        <taxon>Suessiales</taxon>
        <taxon>Symbiodiniaceae</taxon>
        <taxon>Cladocopium</taxon>
    </lineage>
</organism>
<dbReference type="Gene3D" id="1.25.40.10">
    <property type="entry name" value="Tetratricopeptide repeat domain"/>
    <property type="match status" value="2"/>
</dbReference>
<dbReference type="OrthoDB" id="185373at2759"/>
<accession>A0A9P1CS44</accession>
<keyword evidence="1" id="KW-0677">Repeat</keyword>
<sequence>ASHRWRVACELMRTAGQSVQRSVVSFNAAISAGAWRRATLQLQEMKRLALQPKSSSLNALIAASPAWQRCLVLLEAPDLAVGPAGLGAAVAKMPWPLALRLLEEVAKFGLEPNLMMVGAALEGCSLPFALRLLQEADNQLGLRRDVVVFNIAMANCEKAGAWMQGLDLLQELPTLPLHADVIEYNSNISACGHCIQWQQGLQLLRSAVSVSLEPSVITVNASTTACEKASQWCEAIQLLSFASDAVTFAACLACSIAWPRAMQLLSEAQRRRLGSLVSYNAAVSACVEGRQWQMALQLLVQAESVDVITYNATISACSWRLAVALLRSLRTDASLRPNVLTYGAALLACERHPLALMTLRQLLGEVEELGHQLTADLTKISEDSG</sequence>
<dbReference type="AlphaFoldDB" id="A0A9P1CS44"/>
<dbReference type="EMBL" id="CAMXCT020002317">
    <property type="protein sequence ID" value="CAL1150679.1"/>
    <property type="molecule type" value="Genomic_DNA"/>
</dbReference>
<evidence type="ECO:0000313" key="2">
    <source>
        <dbReference type="EMBL" id="CAI3997304.1"/>
    </source>
</evidence>
<dbReference type="PANTHER" id="PTHR47447:SF17">
    <property type="entry name" value="OS12G0638900 PROTEIN"/>
    <property type="match status" value="1"/>
</dbReference>
<gene>
    <name evidence="2" type="ORF">C1SCF055_LOCUS23700</name>
</gene>
<dbReference type="InterPro" id="IPR011990">
    <property type="entry name" value="TPR-like_helical_dom_sf"/>
</dbReference>
<feature type="non-terminal residue" evidence="2">
    <location>
        <position position="385"/>
    </location>
</feature>